<dbReference type="Pfam" id="PF02021">
    <property type="entry name" value="UPF0102"/>
    <property type="match status" value="1"/>
</dbReference>
<dbReference type="NCBIfam" id="NF009150">
    <property type="entry name" value="PRK12497.1-3"/>
    <property type="match status" value="1"/>
</dbReference>
<comment type="similarity">
    <text evidence="1 2">Belongs to the UPF0102 family.</text>
</comment>
<dbReference type="NCBIfam" id="TIGR00252">
    <property type="entry name" value="YraN family protein"/>
    <property type="match status" value="1"/>
</dbReference>
<organism evidence="3 4">
    <name type="scientific">Bifidobacterium magnum</name>
    <dbReference type="NCBI Taxonomy" id="1692"/>
    <lineage>
        <taxon>Bacteria</taxon>
        <taxon>Bacillati</taxon>
        <taxon>Actinomycetota</taxon>
        <taxon>Actinomycetes</taxon>
        <taxon>Bifidobacteriales</taxon>
        <taxon>Bifidobacteriaceae</taxon>
        <taxon>Bifidobacterium</taxon>
    </lineage>
</organism>
<protein>
    <recommendedName>
        <fullName evidence="2">UPF0102 protein BMAGN_0549</fullName>
    </recommendedName>
</protein>
<reference evidence="3 4" key="1">
    <citation type="submission" date="2014-03" db="EMBL/GenBank/DDBJ databases">
        <title>Genomics of Bifidobacteria.</title>
        <authorList>
            <person name="Ventura M."/>
            <person name="Milani C."/>
            <person name="Lugli G.A."/>
        </authorList>
    </citation>
    <scope>NUCLEOTIDE SEQUENCE [LARGE SCALE GENOMIC DNA]</scope>
    <source>
        <strain evidence="3 4">LMG 11591</strain>
    </source>
</reference>
<dbReference type="PANTHER" id="PTHR34039:SF1">
    <property type="entry name" value="UPF0102 PROTEIN YRAN"/>
    <property type="match status" value="1"/>
</dbReference>
<dbReference type="InterPro" id="IPR011335">
    <property type="entry name" value="Restrct_endonuc-II-like"/>
</dbReference>
<keyword evidence="3" id="KW-0378">Hydrolase</keyword>
<dbReference type="HAMAP" id="MF_00048">
    <property type="entry name" value="UPF0102"/>
    <property type="match status" value="1"/>
</dbReference>
<keyword evidence="3" id="KW-0255">Endonuclease</keyword>
<evidence type="ECO:0000313" key="3">
    <source>
        <dbReference type="EMBL" id="KFI68682.1"/>
    </source>
</evidence>
<dbReference type="InterPro" id="IPR011856">
    <property type="entry name" value="tRNA_endonuc-like_dom_sf"/>
</dbReference>
<dbReference type="GO" id="GO:0003676">
    <property type="term" value="F:nucleic acid binding"/>
    <property type="evidence" value="ECO:0007669"/>
    <property type="project" value="InterPro"/>
</dbReference>
<dbReference type="eggNOG" id="COG0792">
    <property type="taxonomic scope" value="Bacteria"/>
</dbReference>
<keyword evidence="4" id="KW-1185">Reference proteome</keyword>
<name>A0A087BCD2_9BIFI</name>
<dbReference type="AlphaFoldDB" id="A0A087BCD2"/>
<comment type="caution">
    <text evidence="3">The sequence shown here is derived from an EMBL/GenBank/DDBJ whole genome shotgun (WGS) entry which is preliminary data.</text>
</comment>
<dbReference type="CDD" id="cd20736">
    <property type="entry name" value="PoNe_Nuclease"/>
    <property type="match status" value="1"/>
</dbReference>
<dbReference type="SUPFAM" id="SSF52980">
    <property type="entry name" value="Restriction endonuclease-like"/>
    <property type="match status" value="1"/>
</dbReference>
<evidence type="ECO:0000256" key="2">
    <source>
        <dbReference type="HAMAP-Rule" id="MF_00048"/>
    </source>
</evidence>
<dbReference type="InterPro" id="IPR003509">
    <property type="entry name" value="UPF0102_YraN-like"/>
</dbReference>
<gene>
    <name evidence="3" type="ORF">BMAGN_0549</name>
</gene>
<evidence type="ECO:0000256" key="1">
    <source>
        <dbReference type="ARBA" id="ARBA00006738"/>
    </source>
</evidence>
<proteinExistence type="inferred from homology"/>
<dbReference type="STRING" id="1692.BMAGN_0549"/>
<accession>A0A087BCD2</accession>
<dbReference type="NCBIfam" id="NF009154">
    <property type="entry name" value="PRK12497.3-3"/>
    <property type="match status" value="1"/>
</dbReference>
<dbReference type="EMBL" id="JGZB01000003">
    <property type="protein sequence ID" value="KFI68682.1"/>
    <property type="molecule type" value="Genomic_DNA"/>
</dbReference>
<keyword evidence="3" id="KW-0540">Nuclease</keyword>
<dbReference type="GO" id="GO:0004519">
    <property type="term" value="F:endonuclease activity"/>
    <property type="evidence" value="ECO:0007669"/>
    <property type="project" value="UniProtKB-KW"/>
</dbReference>
<dbReference type="PANTHER" id="PTHR34039">
    <property type="entry name" value="UPF0102 PROTEIN YRAN"/>
    <property type="match status" value="1"/>
</dbReference>
<evidence type="ECO:0000313" key="4">
    <source>
        <dbReference type="Proteomes" id="UP000029052"/>
    </source>
</evidence>
<dbReference type="Proteomes" id="UP000029052">
    <property type="component" value="Unassembled WGS sequence"/>
</dbReference>
<dbReference type="Gene3D" id="3.40.1350.10">
    <property type="match status" value="1"/>
</dbReference>
<sequence length="166" mass="18957">MEAFSFWCTGGMSENIFQRATSATDICGTATIRIPLPDAPIVNHMPSRQLGAYGEQLAAQWLTYLGWSIEACNWYSQYGELDLVARRDARSLVFVEVKTRRSTQQGLPQEAVTATKQRHLRKAACLWLAEHGQRIRHTDIRFDVIAIRMVRDHAQLTHIEGAFPWR</sequence>